<organism evidence="1 2">
    <name type="scientific">Smallanthus sonchifolius</name>
    <dbReference type="NCBI Taxonomy" id="185202"/>
    <lineage>
        <taxon>Eukaryota</taxon>
        <taxon>Viridiplantae</taxon>
        <taxon>Streptophyta</taxon>
        <taxon>Embryophyta</taxon>
        <taxon>Tracheophyta</taxon>
        <taxon>Spermatophyta</taxon>
        <taxon>Magnoliopsida</taxon>
        <taxon>eudicotyledons</taxon>
        <taxon>Gunneridae</taxon>
        <taxon>Pentapetalae</taxon>
        <taxon>asterids</taxon>
        <taxon>campanulids</taxon>
        <taxon>Asterales</taxon>
        <taxon>Asteraceae</taxon>
        <taxon>Asteroideae</taxon>
        <taxon>Heliantheae alliance</taxon>
        <taxon>Millerieae</taxon>
        <taxon>Smallanthus</taxon>
    </lineage>
</organism>
<accession>A0ACB9J5Z5</accession>
<evidence type="ECO:0000313" key="1">
    <source>
        <dbReference type="EMBL" id="KAI3815888.1"/>
    </source>
</evidence>
<reference evidence="1 2" key="2">
    <citation type="journal article" date="2022" name="Mol. Ecol. Resour.">
        <title>The genomes of chicory, endive, great burdock and yacon provide insights into Asteraceae paleo-polyploidization history and plant inulin production.</title>
        <authorList>
            <person name="Fan W."/>
            <person name="Wang S."/>
            <person name="Wang H."/>
            <person name="Wang A."/>
            <person name="Jiang F."/>
            <person name="Liu H."/>
            <person name="Zhao H."/>
            <person name="Xu D."/>
            <person name="Zhang Y."/>
        </authorList>
    </citation>
    <scope>NUCLEOTIDE SEQUENCE [LARGE SCALE GENOMIC DNA]</scope>
    <source>
        <strain evidence="2">cv. Yunnan</strain>
        <tissue evidence="1">Leaves</tissue>
    </source>
</reference>
<protein>
    <submittedName>
        <fullName evidence="1">Uncharacterized protein</fullName>
    </submittedName>
</protein>
<gene>
    <name evidence="1" type="ORF">L1987_15571</name>
</gene>
<comment type="caution">
    <text evidence="1">The sequence shown here is derived from an EMBL/GenBank/DDBJ whole genome shotgun (WGS) entry which is preliminary data.</text>
</comment>
<dbReference type="EMBL" id="CM042022">
    <property type="protein sequence ID" value="KAI3815888.1"/>
    <property type="molecule type" value="Genomic_DNA"/>
</dbReference>
<name>A0ACB9J5Z5_9ASTR</name>
<keyword evidence="2" id="KW-1185">Reference proteome</keyword>
<reference evidence="2" key="1">
    <citation type="journal article" date="2022" name="Mol. Ecol. Resour.">
        <title>The genomes of chicory, endive, great burdock and yacon provide insights into Asteraceae palaeo-polyploidization history and plant inulin production.</title>
        <authorList>
            <person name="Fan W."/>
            <person name="Wang S."/>
            <person name="Wang H."/>
            <person name="Wang A."/>
            <person name="Jiang F."/>
            <person name="Liu H."/>
            <person name="Zhao H."/>
            <person name="Xu D."/>
            <person name="Zhang Y."/>
        </authorList>
    </citation>
    <scope>NUCLEOTIDE SEQUENCE [LARGE SCALE GENOMIC DNA]</scope>
    <source>
        <strain evidence="2">cv. Yunnan</strain>
    </source>
</reference>
<dbReference type="Proteomes" id="UP001056120">
    <property type="component" value="Linkage Group LG05"/>
</dbReference>
<evidence type="ECO:0000313" key="2">
    <source>
        <dbReference type="Proteomes" id="UP001056120"/>
    </source>
</evidence>
<proteinExistence type="predicted"/>
<sequence length="265" mass="30745">MVAGRRGEGEGRNNDGGWDLRNKREYVLLLPSGVELVLNNICYIPSLTRNIISVFALREQGFKYSFDGDFVNAYLNDLFYFTPKPHNGIYEIVVHDNNALYSISSKRTQLDLKNTYIWPCRPGHINKNRTKKLQTARILNSTGQESFDDCESCLSDKLTEAPFTGVGQRAKDLLGLVRTDVRGQFRTMSRSGERYFVTFTDDFSRYGYVYLMKHKHETFEMFKQFQNKVQNQLGKMIKMLRSDRELPSWRRNYLHEGLQKTCGSG</sequence>